<evidence type="ECO:0000256" key="1">
    <source>
        <dbReference type="SAM" id="Coils"/>
    </source>
</evidence>
<dbReference type="Proteomes" id="UP000031982">
    <property type="component" value="Unassembled WGS sequence"/>
</dbReference>
<keyword evidence="1" id="KW-0175">Coiled coil</keyword>
<evidence type="ECO:0000313" key="3">
    <source>
        <dbReference type="Proteomes" id="UP000031982"/>
    </source>
</evidence>
<gene>
    <name evidence="2" type="ORF">SD77_3799</name>
</gene>
<dbReference type="EMBL" id="JXLP01000005">
    <property type="protein sequence ID" value="KIL78998.1"/>
    <property type="molecule type" value="Genomic_DNA"/>
</dbReference>
<protein>
    <submittedName>
        <fullName evidence="2">Uncharacterized protein</fullName>
    </submittedName>
</protein>
<dbReference type="GeneID" id="92779140"/>
<accession>A0ABR5AW97</accession>
<keyword evidence="3" id="KW-1185">Reference proteome</keyword>
<sequence length="43" mass="5232">MKKPDEEKLLIRITQLEEIVLELSDRIRQISEELIEMKNEKIH</sequence>
<dbReference type="RefSeq" id="WP_255211737.1">
    <property type="nucleotide sequence ID" value="NZ_BSSZ01000004.1"/>
</dbReference>
<organism evidence="2 3">
    <name type="scientific">Bacillus badius</name>
    <dbReference type="NCBI Taxonomy" id="1455"/>
    <lineage>
        <taxon>Bacteria</taxon>
        <taxon>Bacillati</taxon>
        <taxon>Bacillota</taxon>
        <taxon>Bacilli</taxon>
        <taxon>Bacillales</taxon>
        <taxon>Bacillaceae</taxon>
        <taxon>Pseudobacillus</taxon>
    </lineage>
</organism>
<evidence type="ECO:0000313" key="2">
    <source>
        <dbReference type="EMBL" id="KIL78998.1"/>
    </source>
</evidence>
<feature type="coiled-coil region" evidence="1">
    <location>
        <begin position="13"/>
        <end position="40"/>
    </location>
</feature>
<name>A0ABR5AW97_BACBA</name>
<reference evidence="2 3" key="1">
    <citation type="submission" date="2015-01" db="EMBL/GenBank/DDBJ databases">
        <title>Genome Assembly of Bacillus badius MTCC 1458.</title>
        <authorList>
            <person name="Verma A."/>
            <person name="Khatri I."/>
            <person name="Mual P."/>
            <person name="Subramanian S."/>
            <person name="Krishnamurthi S."/>
        </authorList>
    </citation>
    <scope>NUCLEOTIDE SEQUENCE [LARGE SCALE GENOMIC DNA]</scope>
    <source>
        <strain evidence="2 3">MTCC 1458</strain>
    </source>
</reference>
<proteinExistence type="predicted"/>
<comment type="caution">
    <text evidence="2">The sequence shown here is derived from an EMBL/GenBank/DDBJ whole genome shotgun (WGS) entry which is preliminary data.</text>
</comment>